<organism evidence="1 2">
    <name type="scientific">OM182 bacterium MED-G28</name>
    <dbReference type="NCBI Taxonomy" id="1986256"/>
    <lineage>
        <taxon>Bacteria</taxon>
        <taxon>Pseudomonadati</taxon>
        <taxon>Pseudomonadota</taxon>
        <taxon>Gammaproteobacteria</taxon>
        <taxon>OMG group</taxon>
        <taxon>OM182 clade</taxon>
    </lineage>
</organism>
<evidence type="ECO:0000313" key="2">
    <source>
        <dbReference type="Proteomes" id="UP000219329"/>
    </source>
</evidence>
<name>A0A2A5WBD9_9GAMM</name>
<dbReference type="AlphaFoldDB" id="A0A2A5WBD9"/>
<sequence>MKQIKTGLLIVIALLVVTLVTLRMTGLEPRYIDPRTPAFAESNRTAGPGLWLTGEVINEAVTNWDFINQVNHPVRGNSIMLETQTWYGIPHSVTVNAVPRGAELYLSGSAQGDRLEAGFPKNKAWWANIERDPRIRMKIDGKVYEATVALVQDRNEVSQLIGRNPVTTSIDENGQERITGVRHYWRVFQRNIPEYGDGSL</sequence>
<dbReference type="Proteomes" id="UP000219329">
    <property type="component" value="Unassembled WGS sequence"/>
</dbReference>
<comment type="caution">
    <text evidence="1">The sequence shown here is derived from an EMBL/GenBank/DDBJ whole genome shotgun (WGS) entry which is preliminary data.</text>
</comment>
<protein>
    <submittedName>
        <fullName evidence="1">Uncharacterized protein</fullName>
    </submittedName>
</protein>
<evidence type="ECO:0000313" key="1">
    <source>
        <dbReference type="EMBL" id="PDH33790.1"/>
    </source>
</evidence>
<dbReference type="EMBL" id="NTJZ01000006">
    <property type="protein sequence ID" value="PDH33790.1"/>
    <property type="molecule type" value="Genomic_DNA"/>
</dbReference>
<dbReference type="InterPro" id="IPR012349">
    <property type="entry name" value="Split_barrel_FMN-bd"/>
</dbReference>
<reference evidence="1 2" key="1">
    <citation type="submission" date="2017-08" db="EMBL/GenBank/DDBJ databases">
        <title>Fine stratification of microbial communities through a metagenomic profile of the photic zone.</title>
        <authorList>
            <person name="Haro-Moreno J.M."/>
            <person name="Lopez-Perez M."/>
            <person name="De La Torre J."/>
            <person name="Picazo A."/>
            <person name="Camacho A."/>
            <person name="Rodriguez-Valera F."/>
        </authorList>
    </citation>
    <scope>NUCLEOTIDE SEQUENCE [LARGE SCALE GENOMIC DNA]</scope>
    <source>
        <strain evidence="1">MED-G28</strain>
    </source>
</reference>
<gene>
    <name evidence="1" type="ORF">CNF02_07115</name>
</gene>
<accession>A0A2A5WBD9</accession>
<proteinExistence type="predicted"/>
<dbReference type="Gene3D" id="2.30.110.10">
    <property type="entry name" value="Electron Transport, Fmn-binding Protein, Chain A"/>
    <property type="match status" value="1"/>
</dbReference>